<feature type="region of interest" description="Disordered" evidence="7">
    <location>
        <begin position="360"/>
        <end position="407"/>
    </location>
</feature>
<evidence type="ECO:0000259" key="8">
    <source>
        <dbReference type="Pfam" id="PF12830"/>
    </source>
</evidence>
<dbReference type="InterPro" id="IPR016024">
    <property type="entry name" value="ARM-type_fold"/>
</dbReference>
<evidence type="ECO:0000256" key="6">
    <source>
        <dbReference type="RuleBase" id="RU364107"/>
    </source>
</evidence>
<name>A0A2B4SDX4_STYPI</name>
<comment type="similarity">
    <text evidence="2 6">Belongs to the SCC2/Nipped-B family.</text>
</comment>
<feature type="compositionally biased region" description="Basic residues" evidence="7">
    <location>
        <begin position="431"/>
        <end position="440"/>
    </location>
</feature>
<dbReference type="InterPro" id="IPR011989">
    <property type="entry name" value="ARM-like"/>
</dbReference>
<reference evidence="10" key="1">
    <citation type="journal article" date="2017" name="bioRxiv">
        <title>Comparative analysis of the genomes of Stylophora pistillata and Acropora digitifera provides evidence for extensive differences between species of corals.</title>
        <authorList>
            <person name="Voolstra C.R."/>
            <person name="Li Y."/>
            <person name="Liew Y.J."/>
            <person name="Baumgarten S."/>
            <person name="Zoccola D."/>
            <person name="Flot J.-F."/>
            <person name="Tambutte S."/>
            <person name="Allemand D."/>
            <person name="Aranda M."/>
        </authorList>
    </citation>
    <scope>NUCLEOTIDE SEQUENCE [LARGE SCALE GENOMIC DNA]</scope>
</reference>
<dbReference type="Gene3D" id="1.25.10.10">
    <property type="entry name" value="Leucine-rich Repeat Variant"/>
    <property type="match status" value="2"/>
</dbReference>
<dbReference type="GO" id="GO:0034087">
    <property type="term" value="P:establishment of mitotic sister chromatid cohesion"/>
    <property type="evidence" value="ECO:0007669"/>
    <property type="project" value="TreeGrafter"/>
</dbReference>
<dbReference type="PANTHER" id="PTHR21704:SF18">
    <property type="entry name" value="NIPPED-B-LIKE PROTEIN"/>
    <property type="match status" value="1"/>
</dbReference>
<feature type="compositionally biased region" description="Basic residues" evidence="7">
    <location>
        <begin position="382"/>
        <end position="391"/>
    </location>
</feature>
<dbReference type="OrthoDB" id="418242at2759"/>
<evidence type="ECO:0000256" key="5">
    <source>
        <dbReference type="ARBA" id="ARBA00023306"/>
    </source>
</evidence>
<gene>
    <name evidence="9" type="primary">NIPBL</name>
    <name evidence="9" type="ORF">AWC38_SpisGene6371</name>
</gene>
<feature type="compositionally biased region" description="Basic residues" evidence="7">
    <location>
        <begin position="575"/>
        <end position="584"/>
    </location>
</feature>
<dbReference type="GO" id="GO:0140588">
    <property type="term" value="P:chromatin looping"/>
    <property type="evidence" value="ECO:0007669"/>
    <property type="project" value="InterPro"/>
</dbReference>
<feature type="region of interest" description="Disordered" evidence="7">
    <location>
        <begin position="183"/>
        <end position="227"/>
    </location>
</feature>
<evidence type="ECO:0000256" key="3">
    <source>
        <dbReference type="ARBA" id="ARBA00022737"/>
    </source>
</evidence>
<feature type="region of interest" description="Disordered" evidence="7">
    <location>
        <begin position="240"/>
        <end position="273"/>
    </location>
</feature>
<feature type="compositionally biased region" description="Basic residues" evidence="7">
    <location>
        <begin position="2066"/>
        <end position="2076"/>
    </location>
</feature>
<keyword evidence="4 6" id="KW-0539">Nucleus</keyword>
<comment type="subcellular location">
    <subcellularLocation>
        <location evidence="1 6">Nucleus</location>
    </subcellularLocation>
</comment>
<feature type="compositionally biased region" description="Basic and acidic residues" evidence="7">
    <location>
        <begin position="555"/>
        <end position="574"/>
    </location>
</feature>
<feature type="region of interest" description="Disordered" evidence="7">
    <location>
        <begin position="521"/>
        <end position="593"/>
    </location>
</feature>
<keyword evidence="3 6" id="KW-0677">Repeat</keyword>
<dbReference type="EMBL" id="LSMT01000075">
    <property type="protein sequence ID" value="PFX28874.1"/>
    <property type="molecule type" value="Genomic_DNA"/>
</dbReference>
<dbReference type="GO" id="GO:0071169">
    <property type="term" value="P:establishment of protein localization to chromatin"/>
    <property type="evidence" value="ECO:0007669"/>
    <property type="project" value="TreeGrafter"/>
</dbReference>
<feature type="compositionally biased region" description="Polar residues" evidence="7">
    <location>
        <begin position="183"/>
        <end position="208"/>
    </location>
</feature>
<evidence type="ECO:0000256" key="1">
    <source>
        <dbReference type="ARBA" id="ARBA00004123"/>
    </source>
</evidence>
<feature type="domain" description="Sister chromatid cohesion C-terminal" evidence="8">
    <location>
        <begin position="1694"/>
        <end position="1873"/>
    </location>
</feature>
<dbReference type="InterPro" id="IPR033031">
    <property type="entry name" value="Scc2/Nipped-B"/>
</dbReference>
<feature type="compositionally biased region" description="Polar residues" evidence="7">
    <location>
        <begin position="362"/>
        <end position="371"/>
    </location>
</feature>
<feature type="compositionally biased region" description="Basic and acidic residues" evidence="7">
    <location>
        <begin position="1673"/>
        <end position="1686"/>
    </location>
</feature>
<dbReference type="GO" id="GO:0090694">
    <property type="term" value="C:Scc2-Scc4 cohesin loading complex"/>
    <property type="evidence" value="ECO:0007669"/>
    <property type="project" value="TreeGrafter"/>
</dbReference>
<dbReference type="GO" id="GO:0010468">
    <property type="term" value="P:regulation of gene expression"/>
    <property type="evidence" value="ECO:0007669"/>
    <property type="project" value="InterPro"/>
</dbReference>
<feature type="compositionally biased region" description="Acidic residues" evidence="7">
    <location>
        <begin position="2107"/>
        <end position="2120"/>
    </location>
</feature>
<sequence length="2120" mass="238797">MDTSVPIVTLAGITSLTDLLPELPFPGPSSSRRSNTLLRSPKVAEEAREVLNRPDRSLVQQLSQALCISKSTSDQLILKDGTNQDNSISYQGSPLLLQAIISQTPNVFNSQPVKTVSESYQDPQGYSPVGYNPVSPRQRGSPSKVSSPLYAGSPGGLQANSPYMNSPEHAASLQLMASSPHTLKAQSHPVSYPQYSGTAQGAPNTVRQPRSESAAHANGGSPNAPLMQPQIVLTPTQAFSSVKTRHGRQALSKSDRQQSSNQNVPINDQGVLTAPHHCEGQRNIDLSTTVQRNINETEFYCSRTQDGTGSVHSQGVYDSLSALEALASQNGFNFDPSVLGQASQQLAAINEKQRNAHLLARTSEQSHNQEGMLNRTRERESKSRKRRKSSRSKSELDVENNPGELSSMQVYNSQIVELDNMLKEQHSDKHSQRRPSRSSRKSLEDPYRCNVDTADEMQALAPMSAIYLDKEEQTHSNILLNRTETPLLPDHDHLASPNLKVSPSLKGLQLYVPKLVITKVKQRRGSKEVETHQVREVPPDSESEIHVHRSKKRQRSSDETSRINSSHEWDEAPPKKKSKSKKQKVKEVHESEDIMETPTFRKLGDLLENLFEFDDECNAPSFHDLDDQEPKPETLLSRSVVQEFYAEIAKLKSLGVLHKVPSDDLMRLLQIMERHIRDGLHLQLQCNADQDDDEEQRLWRDLCLDRMVRAVESSLVVLVILTSPSVPKQLYLEEVIARVISFAKYQLRSNIFPEYDPIYRESDPNESVLLIPKAKRAKSSNAKLKSMSLFYNKVCELVSLLGDLVDIQALTDTDILQVSNLGTSPFFVENISDLQHSALKLVRSIFRKYVKHRDLILEDIFASLAKLPSSKRTLRSYRLTGDLSIQMVTALVLQLIQCSVKIPEKTDDMHDVAEDDENKPRIDRNILIITSYENALRTAQNFLSMFLNKCISVGKDEEDYRPLFENFLQDLLVTLNRPDWPAAEVLLTLLGRLLIVTFNNKANDVSLRVSAIDYLGVVAAHLRKDAVNSQQDTESITEILVEQLGEVSEDSGDEVSHLDERSGKRNQILQKTLANWLNSEGNTDAAFMFARQFFLAQWIRDNHVEMERCLRTPVEDPLDSGEGLTNDSFIDAQSITKLEDRKGFLLSILDGRNVSTIKSSHNSLDYEQAVLVTRYLASSRSFSKSFDAYLSQILRVLTESAVAIRTKAMKSLSAVISADPSILSRDDMQKGVHAKFVDMSTSVREAAVELIGRFVLNKPELIHQYYDMIIERILDTGISVRKRVIKILRDICINHPDFPKVTEICVKIIRRICDEEGIKELVTKVFQQMWFTPLKGEENSDILVKRVVHMTDVVAACGESGDWYEQLLENLLHNEEDSIAKASEEASQQIVNCLVENVLSLEERAVAQSEGKGSSSQRLVSSLSTLYLISKIKPQLLVKHAMTLHPYLSTKCSTQGDYLVIHNVARILELVVPLMEHPSETFLASLEEDLMRLTVKHGQTVVQSCISCLGAVVNKVTHNIRLVKDYFLKYHGYLAKAKADMTKNPGKAQVNRPTLLRSLFTLGLLCKQFDFDSDVKQKNEGSTKDKVFAVYIYFTKHSDEEVCQKAITGLGFLCMRYGELLLKGEAKELYQGILSQANKPLKLKLQVLKNLQTHLLEEEKRLHVQDHHRHRKVEKEKENQNLKELGDTQSGTTSAVMQVYLKSVLESFLHPQPSVRMAALHVVNLILRQGLVHPVQCVPYLIAIGTDEEQQMRVKSDQQLSELANKYSMFVQMKALAGIKMSFELQRLIYKDKTTAIRGFKKEANHCVLGHLYSIIRTSRQPRRSLLQSMLRTFDDHKGAKLDLLLYIADNMAHFPYSVQAEPLFVIHHIDTILSVTGANVLQSFKEAMTPVVKPAIENEGQVPPVPGIEFEEEEENFESVLARIPPDPTIFEQRCVSSQACLLLLYLKQHLKEMYGFSDSKCHKYSPSEPTKTYDKTVSRKAGVFFNPEQVLRYVEEPDEVRSHERLVQDYLEFKTLMMMLDPSEEDSDDSGNGGRESPVGEGQMTDPEGNIKTPGAKPREKRAPKPKKVVKGRKMPPAGQSKAKTKPKGKRPKKKIASVDLDQSLLEESDEEIDFLCQ</sequence>
<dbReference type="Pfam" id="PF12765">
    <property type="entry name" value="Cohesin_HEAT"/>
    <property type="match status" value="1"/>
</dbReference>
<evidence type="ECO:0000256" key="4">
    <source>
        <dbReference type="ARBA" id="ARBA00023242"/>
    </source>
</evidence>
<dbReference type="PANTHER" id="PTHR21704">
    <property type="entry name" value="NIPPED-B-LIKE PROTEIN DELANGIN SCC2-RELATED"/>
    <property type="match status" value="1"/>
</dbReference>
<comment type="caution">
    <text evidence="9">The sequence shown here is derived from an EMBL/GenBank/DDBJ whole genome shotgun (WGS) entry which is preliminary data.</text>
</comment>
<feature type="compositionally biased region" description="Polar residues" evidence="7">
    <location>
        <begin position="112"/>
        <end position="124"/>
    </location>
</feature>
<keyword evidence="10" id="KW-1185">Reference proteome</keyword>
<feature type="region of interest" description="Disordered" evidence="7">
    <location>
        <begin position="424"/>
        <end position="448"/>
    </location>
</feature>
<dbReference type="GO" id="GO:1990414">
    <property type="term" value="P:replication-born double-strand break repair via sister chromatid exchange"/>
    <property type="evidence" value="ECO:0007669"/>
    <property type="project" value="TreeGrafter"/>
</dbReference>
<feature type="region of interest" description="Disordered" evidence="7">
    <location>
        <begin position="1666"/>
        <end position="1687"/>
    </location>
</feature>
<dbReference type="Proteomes" id="UP000225706">
    <property type="component" value="Unassembled WGS sequence"/>
</dbReference>
<dbReference type="STRING" id="50429.A0A2B4SDX4"/>
<dbReference type="Pfam" id="PF12830">
    <property type="entry name" value="Nipped-B_C"/>
    <property type="match status" value="1"/>
</dbReference>
<dbReference type="SUPFAM" id="SSF48371">
    <property type="entry name" value="ARM repeat"/>
    <property type="match status" value="1"/>
</dbReference>
<evidence type="ECO:0000256" key="2">
    <source>
        <dbReference type="ARBA" id="ARBA00009252"/>
    </source>
</evidence>
<feature type="compositionally biased region" description="Basic residues" evidence="7">
    <location>
        <begin position="2085"/>
        <end position="2098"/>
    </location>
</feature>
<feature type="region of interest" description="Disordered" evidence="7">
    <location>
        <begin position="2024"/>
        <end position="2120"/>
    </location>
</feature>
<dbReference type="InterPro" id="IPR026003">
    <property type="entry name" value="Cohesin_HEAT"/>
</dbReference>
<feature type="compositionally biased region" description="Polar residues" evidence="7">
    <location>
        <begin position="257"/>
        <end position="266"/>
    </location>
</feature>
<dbReference type="GO" id="GO:0061775">
    <property type="term" value="F:cohesin loader activity"/>
    <property type="evidence" value="ECO:0007669"/>
    <property type="project" value="InterPro"/>
</dbReference>
<dbReference type="CDD" id="cd23958">
    <property type="entry name" value="SCC2"/>
    <property type="match status" value="1"/>
</dbReference>
<proteinExistence type="inferred from homology"/>
<evidence type="ECO:0000256" key="7">
    <source>
        <dbReference type="SAM" id="MobiDB-lite"/>
    </source>
</evidence>
<evidence type="ECO:0000313" key="9">
    <source>
        <dbReference type="EMBL" id="PFX28874.1"/>
    </source>
</evidence>
<evidence type="ECO:0000313" key="10">
    <source>
        <dbReference type="Proteomes" id="UP000225706"/>
    </source>
</evidence>
<dbReference type="GO" id="GO:0003682">
    <property type="term" value="F:chromatin binding"/>
    <property type="evidence" value="ECO:0007669"/>
    <property type="project" value="TreeGrafter"/>
</dbReference>
<feature type="compositionally biased region" description="Basic and acidic residues" evidence="7">
    <location>
        <begin position="525"/>
        <end position="547"/>
    </location>
</feature>
<feature type="region of interest" description="Disordered" evidence="7">
    <location>
        <begin position="112"/>
        <end position="165"/>
    </location>
</feature>
<accession>A0A2B4SDX4</accession>
<protein>
    <recommendedName>
        <fullName evidence="6">Nipped-B protein</fullName>
    </recommendedName>
</protein>
<organism evidence="9 10">
    <name type="scientific">Stylophora pistillata</name>
    <name type="common">Smooth cauliflower coral</name>
    <dbReference type="NCBI Taxonomy" id="50429"/>
    <lineage>
        <taxon>Eukaryota</taxon>
        <taxon>Metazoa</taxon>
        <taxon>Cnidaria</taxon>
        <taxon>Anthozoa</taxon>
        <taxon>Hexacorallia</taxon>
        <taxon>Scleractinia</taxon>
        <taxon>Astrocoeniina</taxon>
        <taxon>Pocilloporidae</taxon>
        <taxon>Stylophora</taxon>
    </lineage>
</organism>
<dbReference type="InterPro" id="IPR024986">
    <property type="entry name" value="Nipped-B_C"/>
</dbReference>
<keyword evidence="5 6" id="KW-0131">Cell cycle</keyword>